<sequence length="700" mass="80464">MSIAGSINTKDDFNNKLKKAEDECHYDRIQDYMNNYDYKTSYINIDSRFRNIYPQNVVKMLPNYLSSNPITTYSNEYRVRVNINNNNNTFNVSDKIVLQNIIRTPIILSKSVYLINNYNYYMVNMNNHNLLQSYASSDNFNILVEAYDTLSITDRLIGNIPINSILGLHSINIYNNNEVFLPNIIKNIIFSELNINDTQLAENYFFIKLPFNYVNINQINTLTIFPTFNNVDKIFTFTFNNIGCINLYYLNANYPINNNQYQAYHEITVVGDNYIEFNSSSIALFSETNGGDNIVIGTVLSLIEGYPNINNYTINLKKNFTDVYSIELVSSEFPYIDNNIRSNITNKNNKLYWKYLEDGEYVYSIIIDEGTYYLDSLVNILKIKMNSIERIYSTSDNIVYTEFDITYDSNSQEFNFLSYKTDLNPYSLSLEQDLSLGSQVLKLIIRQKGNYVAVGDTIKISNATDIGDISSTLINKNHIVYAINTEASSYTIILITNQFLQNVNISGDGGAKTTIKTPVLTSFLFNYSDTIGTLLGFKYVGASTSITPFSHITSNMSNYIYPTIYNEVGERTVSNNYFNFNGMNYYILMYMNDYENIYTTNNFNNAFAKILMKGHPGDILFNTFIKHSPLVFDIPLKTLSSLKISYLYPDGSSPDFRNIEHSFTLKVVERLSKPSRTGLNSMKMNYLDSLKEVAFNNNFN</sequence>
<protein>
    <submittedName>
        <fullName evidence="1">Uncharacterized protein</fullName>
    </submittedName>
</protein>
<accession>A0A6C0HV07</accession>
<dbReference type="AlphaFoldDB" id="A0A6C0HV07"/>
<name>A0A6C0HV07_9ZZZZ</name>
<proteinExistence type="predicted"/>
<reference evidence="1" key="1">
    <citation type="journal article" date="2020" name="Nature">
        <title>Giant virus diversity and host interactions through global metagenomics.</title>
        <authorList>
            <person name="Schulz F."/>
            <person name="Roux S."/>
            <person name="Paez-Espino D."/>
            <person name="Jungbluth S."/>
            <person name="Walsh D.A."/>
            <person name="Denef V.J."/>
            <person name="McMahon K.D."/>
            <person name="Konstantinidis K.T."/>
            <person name="Eloe-Fadrosh E.A."/>
            <person name="Kyrpides N.C."/>
            <person name="Woyke T."/>
        </authorList>
    </citation>
    <scope>NUCLEOTIDE SEQUENCE</scope>
    <source>
        <strain evidence="1">GVMAG-M-3300023184-177</strain>
    </source>
</reference>
<dbReference type="EMBL" id="MN740019">
    <property type="protein sequence ID" value="QHT84541.1"/>
    <property type="molecule type" value="Genomic_DNA"/>
</dbReference>
<evidence type="ECO:0000313" key="1">
    <source>
        <dbReference type="EMBL" id="QHT84541.1"/>
    </source>
</evidence>
<organism evidence="1">
    <name type="scientific">viral metagenome</name>
    <dbReference type="NCBI Taxonomy" id="1070528"/>
    <lineage>
        <taxon>unclassified sequences</taxon>
        <taxon>metagenomes</taxon>
        <taxon>organismal metagenomes</taxon>
    </lineage>
</organism>